<dbReference type="InterPro" id="IPR000683">
    <property type="entry name" value="Gfo/Idh/MocA-like_OxRdtase_N"/>
</dbReference>
<gene>
    <name evidence="3" type="ORF">J5Y10_11820</name>
</gene>
<keyword evidence="4" id="KW-1185">Reference proteome</keyword>
<comment type="caution">
    <text evidence="3">The sequence shown here is derived from an EMBL/GenBank/DDBJ whole genome shotgun (WGS) entry which is preliminary data.</text>
</comment>
<feature type="domain" description="GFO/IDH/MocA-like oxidoreductase" evidence="2">
    <location>
        <begin position="159"/>
        <end position="236"/>
    </location>
</feature>
<dbReference type="AlphaFoldDB" id="A0A940MZ09"/>
<dbReference type="PANTHER" id="PTHR43377">
    <property type="entry name" value="BILIVERDIN REDUCTASE A"/>
    <property type="match status" value="1"/>
</dbReference>
<evidence type="ECO:0000313" key="4">
    <source>
        <dbReference type="Proteomes" id="UP000677537"/>
    </source>
</evidence>
<dbReference type="Gene3D" id="3.40.50.720">
    <property type="entry name" value="NAD(P)-binding Rossmann-like Domain"/>
    <property type="match status" value="1"/>
</dbReference>
<dbReference type="Pfam" id="PF01408">
    <property type="entry name" value="GFO_IDH_MocA"/>
    <property type="match status" value="1"/>
</dbReference>
<dbReference type="EMBL" id="JAGIZA010000006">
    <property type="protein sequence ID" value="MBP0493464.1"/>
    <property type="molecule type" value="Genomic_DNA"/>
</dbReference>
<proteinExistence type="predicted"/>
<dbReference type="SUPFAM" id="SSF51735">
    <property type="entry name" value="NAD(P)-binding Rossmann-fold domains"/>
    <property type="match status" value="1"/>
</dbReference>
<dbReference type="SUPFAM" id="SSF55347">
    <property type="entry name" value="Glyceraldehyde-3-phosphate dehydrogenase-like, C-terminal domain"/>
    <property type="match status" value="1"/>
</dbReference>
<evidence type="ECO:0000259" key="1">
    <source>
        <dbReference type="Pfam" id="PF01408"/>
    </source>
</evidence>
<accession>A0A940MZ09</accession>
<evidence type="ECO:0000259" key="2">
    <source>
        <dbReference type="Pfam" id="PF22725"/>
    </source>
</evidence>
<feature type="domain" description="Gfo/Idh/MocA-like oxidoreductase N-terminal" evidence="1">
    <location>
        <begin position="4"/>
        <end position="117"/>
    </location>
</feature>
<protein>
    <submittedName>
        <fullName evidence="3">Gfo/Idh/MocA family oxidoreductase</fullName>
    </submittedName>
</protein>
<dbReference type="Proteomes" id="UP000677537">
    <property type="component" value="Unassembled WGS sequence"/>
</dbReference>
<dbReference type="InterPro" id="IPR036291">
    <property type="entry name" value="NAD(P)-bd_dom_sf"/>
</dbReference>
<dbReference type="Pfam" id="PF22725">
    <property type="entry name" value="GFO_IDH_MocA_C3"/>
    <property type="match status" value="1"/>
</dbReference>
<dbReference type="RefSeq" id="WP_209373806.1">
    <property type="nucleotide sequence ID" value="NZ_JAGIZA010000006.1"/>
</dbReference>
<dbReference type="GO" id="GO:0000166">
    <property type="term" value="F:nucleotide binding"/>
    <property type="evidence" value="ECO:0007669"/>
    <property type="project" value="InterPro"/>
</dbReference>
<dbReference type="InterPro" id="IPR055170">
    <property type="entry name" value="GFO_IDH_MocA-like_dom"/>
</dbReference>
<evidence type="ECO:0000313" key="3">
    <source>
        <dbReference type="EMBL" id="MBP0493464.1"/>
    </source>
</evidence>
<name>A0A940MZ09_9PROT</name>
<reference evidence="3" key="1">
    <citation type="submission" date="2021-03" db="EMBL/GenBank/DDBJ databases">
        <authorList>
            <person name="So Y."/>
        </authorList>
    </citation>
    <scope>NUCLEOTIDE SEQUENCE</scope>
    <source>
        <strain evidence="3">SG15</strain>
    </source>
</reference>
<dbReference type="PANTHER" id="PTHR43377:SF1">
    <property type="entry name" value="BILIVERDIN REDUCTASE A"/>
    <property type="match status" value="1"/>
</dbReference>
<dbReference type="Gene3D" id="3.30.360.10">
    <property type="entry name" value="Dihydrodipicolinate Reductase, domain 2"/>
    <property type="match status" value="1"/>
</dbReference>
<sequence length="327" mass="34130">MRLRLGILGAGHFGRFHALKAAKAPRFEFIGLHDADPARAALVAGEAGCPALPAEAVIAAADAVIVAAPTAFHHGLAHAALSAGKHVLVEKPIAATLEQADDLVALARAKGVVLQVGQLERFSGGMRALRAEGGLAARVGRPLYMEAIRIAPFRPRSLDVSVVLDLMIHDLDLALTLAGSPLVGVDAVGSAILSPTIDIANARLRFGNGAVATITASRVSLHMERRLRLFGDAGYLNLDHLKREMFWVRRGEGAPLEQIPEHGLSQATWAESDSLEAEHASFAAACLDRAPIEADGAAGRAALDAALRVEAAVKASLAATGAGHWMA</sequence>
<dbReference type="InterPro" id="IPR051450">
    <property type="entry name" value="Gfo/Idh/MocA_Oxidoreductases"/>
</dbReference>
<organism evidence="3 4">
    <name type="scientific">Roseomonas indoligenes</name>
    <dbReference type="NCBI Taxonomy" id="2820811"/>
    <lineage>
        <taxon>Bacteria</taxon>
        <taxon>Pseudomonadati</taxon>
        <taxon>Pseudomonadota</taxon>
        <taxon>Alphaproteobacteria</taxon>
        <taxon>Acetobacterales</taxon>
        <taxon>Roseomonadaceae</taxon>
        <taxon>Roseomonas</taxon>
    </lineage>
</organism>